<sequence>MSSNGSLTEWLAQIKELKQQLADSIKECQAADKSAAHWRQLYNTEAQQRRIESQLAQEQIETLKGQLQKLQQDGFQLKSDQLETVSSIDENVEQLQTVEELRATLKSVMAERDRLIDALKTEQANHAQTRENLTVVISDTVEQLAKERKSEPSQVEDVTVSESTPSPQSTPSPDLPSFDNEDSW</sequence>
<evidence type="ECO:0000256" key="1">
    <source>
        <dbReference type="SAM" id="Coils"/>
    </source>
</evidence>
<name>A0A1D8TLV1_9CYAN</name>
<keyword evidence="1" id="KW-0175">Coiled coil</keyword>
<dbReference type="STRING" id="1458985.BJP34_03180"/>
<dbReference type="EMBL" id="CP017599">
    <property type="protein sequence ID" value="AOW98584.1"/>
    <property type="molecule type" value="Genomic_DNA"/>
</dbReference>
<dbReference type="OrthoDB" id="467224at2"/>
<organism evidence="3 4">
    <name type="scientific">Moorena producens PAL-8-15-08-1</name>
    <dbReference type="NCBI Taxonomy" id="1458985"/>
    <lineage>
        <taxon>Bacteria</taxon>
        <taxon>Bacillati</taxon>
        <taxon>Cyanobacteriota</taxon>
        <taxon>Cyanophyceae</taxon>
        <taxon>Coleofasciculales</taxon>
        <taxon>Coleofasciculaceae</taxon>
        <taxon>Moorena</taxon>
    </lineage>
</organism>
<feature type="coiled-coil region" evidence="1">
    <location>
        <begin position="98"/>
        <end position="125"/>
    </location>
</feature>
<feature type="region of interest" description="Disordered" evidence="2">
    <location>
        <begin position="144"/>
        <end position="184"/>
    </location>
</feature>
<dbReference type="KEGG" id="mpro:BJP34_03180"/>
<dbReference type="Proteomes" id="UP000177870">
    <property type="component" value="Chromosome"/>
</dbReference>
<accession>A0A1D8TLV1</accession>
<dbReference type="AlphaFoldDB" id="A0A1D8TLV1"/>
<protein>
    <submittedName>
        <fullName evidence="3">Uncharacterized protein</fullName>
    </submittedName>
</protein>
<evidence type="ECO:0000313" key="3">
    <source>
        <dbReference type="EMBL" id="AOW98584.1"/>
    </source>
</evidence>
<gene>
    <name evidence="3" type="ORF">BJP34_03180</name>
</gene>
<evidence type="ECO:0000313" key="4">
    <source>
        <dbReference type="Proteomes" id="UP000177870"/>
    </source>
</evidence>
<feature type="coiled-coil region" evidence="1">
    <location>
        <begin position="7"/>
        <end position="73"/>
    </location>
</feature>
<dbReference type="RefSeq" id="WP_070391091.1">
    <property type="nucleotide sequence ID" value="NZ_CP017599.1"/>
</dbReference>
<reference evidence="4" key="1">
    <citation type="submission" date="2016-10" db="EMBL/GenBank/DDBJ databases">
        <title>Comparative genomics uncovers the prolific and rare metabolic potential of the cyanobacterial genus Moorea.</title>
        <authorList>
            <person name="Leao T."/>
            <person name="Castelao G."/>
            <person name="Korobeynikov A."/>
            <person name="Monroe E.A."/>
            <person name="Podell S."/>
            <person name="Glukhov E."/>
            <person name="Allen E."/>
            <person name="Gerwick W.H."/>
            <person name="Gerwick L."/>
        </authorList>
    </citation>
    <scope>NUCLEOTIDE SEQUENCE [LARGE SCALE GENOMIC DNA]</scope>
    <source>
        <strain evidence="4">PAL-8-15-08-1</strain>
    </source>
</reference>
<evidence type="ECO:0000256" key="2">
    <source>
        <dbReference type="SAM" id="MobiDB-lite"/>
    </source>
</evidence>
<proteinExistence type="predicted"/>